<protein>
    <submittedName>
        <fullName evidence="4">Glycoside hydrolase family 16 protein</fullName>
    </submittedName>
</protein>
<feature type="transmembrane region" description="Helical" evidence="2">
    <location>
        <begin position="433"/>
        <end position="452"/>
    </location>
</feature>
<feature type="transmembrane region" description="Helical" evidence="2">
    <location>
        <begin position="580"/>
        <end position="597"/>
    </location>
</feature>
<gene>
    <name evidence="4" type="ORF">Tdes44962_MAKER07541</name>
</gene>
<accession>A0A9W7SZ80</accession>
<organism evidence="4 5">
    <name type="scientific">Teratosphaeria destructans</name>
    <dbReference type="NCBI Taxonomy" id="418781"/>
    <lineage>
        <taxon>Eukaryota</taxon>
        <taxon>Fungi</taxon>
        <taxon>Dikarya</taxon>
        <taxon>Ascomycota</taxon>
        <taxon>Pezizomycotina</taxon>
        <taxon>Dothideomycetes</taxon>
        <taxon>Dothideomycetidae</taxon>
        <taxon>Mycosphaerellales</taxon>
        <taxon>Teratosphaeriaceae</taxon>
        <taxon>Teratosphaeria</taxon>
    </lineage>
</organism>
<keyword evidence="2" id="KW-0812">Transmembrane</keyword>
<name>A0A9W7SZ80_9PEZI</name>
<dbReference type="Gene3D" id="2.60.120.200">
    <property type="match status" value="1"/>
</dbReference>
<keyword evidence="5" id="KW-1185">Reference proteome</keyword>
<feature type="signal peptide" evidence="3">
    <location>
        <begin position="1"/>
        <end position="20"/>
    </location>
</feature>
<evidence type="ECO:0000256" key="2">
    <source>
        <dbReference type="SAM" id="Phobius"/>
    </source>
</evidence>
<evidence type="ECO:0000313" key="5">
    <source>
        <dbReference type="Proteomes" id="UP001138500"/>
    </source>
</evidence>
<feature type="transmembrane region" description="Helical" evidence="2">
    <location>
        <begin position="706"/>
        <end position="728"/>
    </location>
</feature>
<dbReference type="PANTHER" id="PTHR38121">
    <property type="entry name" value="GH16 DOMAIN-CONTAINING PROTEIN"/>
    <property type="match status" value="1"/>
</dbReference>
<keyword evidence="4" id="KW-0378">Hydrolase</keyword>
<evidence type="ECO:0000313" key="4">
    <source>
        <dbReference type="EMBL" id="KAH9843284.1"/>
    </source>
</evidence>
<dbReference type="EMBL" id="RIBY02000402">
    <property type="protein sequence ID" value="KAH9843284.1"/>
    <property type="molecule type" value="Genomic_DNA"/>
</dbReference>
<feature type="transmembrane region" description="Helical" evidence="2">
    <location>
        <begin position="497"/>
        <end position="526"/>
    </location>
</feature>
<keyword evidence="2" id="KW-1133">Transmembrane helix</keyword>
<feature type="transmembrane region" description="Helical" evidence="2">
    <location>
        <begin position="391"/>
        <end position="413"/>
    </location>
</feature>
<dbReference type="PANTHER" id="PTHR38121:SF2">
    <property type="entry name" value="ACYLTRANSFERASE 3 DOMAIN-CONTAINING PROTEIN"/>
    <property type="match status" value="1"/>
</dbReference>
<comment type="caution">
    <text evidence="4">The sequence shown here is derived from an EMBL/GenBank/DDBJ whole genome shotgun (WGS) entry which is preliminary data.</text>
</comment>
<reference evidence="4 5" key="2">
    <citation type="journal article" date="2021" name="Curr. Genet.">
        <title>Genetic response to nitrogen starvation in the aggressive Eucalyptus foliar pathogen Teratosphaeria destructans.</title>
        <authorList>
            <person name="Havenga M."/>
            <person name="Wingfield B.D."/>
            <person name="Wingfield M.J."/>
            <person name="Dreyer L.L."/>
            <person name="Roets F."/>
            <person name="Aylward J."/>
        </authorList>
    </citation>
    <scope>NUCLEOTIDE SEQUENCE [LARGE SCALE GENOMIC DNA]</scope>
    <source>
        <strain evidence="4">CMW44962</strain>
    </source>
</reference>
<keyword evidence="3" id="KW-0732">Signal</keyword>
<dbReference type="OrthoDB" id="25131at2759"/>
<evidence type="ECO:0000256" key="1">
    <source>
        <dbReference type="SAM" id="MobiDB-lite"/>
    </source>
</evidence>
<feature type="transmembrane region" description="Helical" evidence="2">
    <location>
        <begin position="538"/>
        <end position="560"/>
    </location>
</feature>
<dbReference type="SUPFAM" id="SSF49899">
    <property type="entry name" value="Concanavalin A-like lectins/glucanases"/>
    <property type="match status" value="1"/>
</dbReference>
<feature type="transmembrane region" description="Helical" evidence="2">
    <location>
        <begin position="678"/>
        <end position="700"/>
    </location>
</feature>
<evidence type="ECO:0000256" key="3">
    <source>
        <dbReference type="SAM" id="SignalP"/>
    </source>
</evidence>
<dbReference type="AlphaFoldDB" id="A0A9W7SZ80"/>
<proteinExistence type="predicted"/>
<dbReference type="InterPro" id="IPR013320">
    <property type="entry name" value="ConA-like_dom_sf"/>
</dbReference>
<reference evidence="4 5" key="1">
    <citation type="journal article" date="2018" name="IMA Fungus">
        <title>IMA Genome-F 10: Nine draft genome sequences of Claviceps purpurea s.lat., including C. arundinis, C. humidiphila, and C. cf. spartinae, pseudomolecules for the pitch canker pathogen Fusarium circinatum, draft genome of Davidsoniella eucalypti, Grosmannia galeiformis, Quambalaria eucalypti, and Teratosphaeria destructans.</title>
        <authorList>
            <person name="Wingfield B.D."/>
            <person name="Liu M."/>
            <person name="Nguyen H.D."/>
            <person name="Lane F.A."/>
            <person name="Morgan S.W."/>
            <person name="De Vos L."/>
            <person name="Wilken P.M."/>
            <person name="Duong T.A."/>
            <person name="Aylward J."/>
            <person name="Coetzee M.P."/>
            <person name="Dadej K."/>
            <person name="De Beer Z.W."/>
            <person name="Findlay W."/>
            <person name="Havenga M."/>
            <person name="Kolarik M."/>
            <person name="Menzies J.G."/>
            <person name="Naidoo K."/>
            <person name="Pochopski O."/>
            <person name="Shoukouhi P."/>
            <person name="Santana Q.C."/>
            <person name="Seifert K.A."/>
            <person name="Soal N."/>
            <person name="Steenkamp E.T."/>
            <person name="Tatham C.T."/>
            <person name="van der Nest M.A."/>
            <person name="Wingfield M.J."/>
        </authorList>
    </citation>
    <scope>NUCLEOTIDE SEQUENCE [LARGE SCALE GENOMIC DNA]</scope>
    <source>
        <strain evidence="4">CMW44962</strain>
    </source>
</reference>
<feature type="region of interest" description="Disordered" evidence="1">
    <location>
        <begin position="771"/>
        <end position="808"/>
    </location>
</feature>
<feature type="chain" id="PRO_5040896075" evidence="3">
    <location>
        <begin position="21"/>
        <end position="808"/>
    </location>
</feature>
<dbReference type="Proteomes" id="UP001138500">
    <property type="component" value="Unassembled WGS sequence"/>
</dbReference>
<keyword evidence="2" id="KW-0472">Membrane</keyword>
<dbReference type="GO" id="GO:0016787">
    <property type="term" value="F:hydrolase activity"/>
    <property type="evidence" value="ECO:0007669"/>
    <property type="project" value="UniProtKB-KW"/>
</dbReference>
<sequence length="808" mass="92347">MLGRGNLVVLCSAWSGLAWAQDATIDNSTSSSNPSSSLIPADCHCGFRDPQTTLVYTDSIIVYFNETQSVPGDIFTRDHFEHPYEKGWSIYYREGAKAENVWWENGTVWNLSPGWLNLNVSGYTHEHLVQGAQLQSVRQDILYGTFRVFMRSPLPWAGGSALTLKLQYNETSSGELHLLNMDDSTDNACMQTSTSNQDPVMSWGLNYTVMEQNNIGPWDFWEWRMDWNRDNISWYVGDWMTRTVPTTNASLVDVPTAFFLKHCRRHADPAKGADMAIGPSEQSNCTYGTSTILEDSSTADLLKRTGSTLVHQVEPQGSVAAANPGARPTPVAAALPQQRTRVDYLAGLVAVCSLLVSCEHFILTYVPSVVEEYLPYHYRSEYWARRTIEPFFFNEIWVGLFFTTSTRFLTSGYLRSGNLKFIAEKVVCRCPRLMIPITAVIMFQYFLIDVGATRYLEYIPSISWATWPSVSLYPNFGWFVDATLQMFYLIPNAAPQVIYYYCTGVLWTIPVQLQNSWLVLLGAVVIREIKTPWKRFGYYGFCMINHWYALSWGSYFWFGLMLADLDITYKYRKYIHARWWMHYPMLTLATVLVFLSLSNDLISIWTGWTFSTQERGIHPDAETGLTLAKVDPGYPDYTEPKLNGLLFAVCSQYIVELSPWVQAVLSTKVFLWLFPHVFTIYLIHGCVWWTIGSLVCVYFAGHGLAYWLNILLTAVICYCTLFAVLPIMTPIMEMLGKEVTKSIWVSASEEPAPWKPSSHPFSIEDIREMVYRKDDDNSNARDKRPARQEQDQRRGSNVDRSSAEHENR</sequence>